<dbReference type="AlphaFoldDB" id="F0EM52"/>
<reference evidence="1 2" key="1">
    <citation type="submission" date="2011-01" db="EMBL/GenBank/DDBJ databases">
        <authorList>
            <person name="Muzny D."/>
            <person name="Qin X."/>
            <person name="Deng J."/>
            <person name="Jiang H."/>
            <person name="Liu Y."/>
            <person name="Qu J."/>
            <person name="Song X.-Z."/>
            <person name="Zhang L."/>
            <person name="Thornton R."/>
            <person name="Coyle M."/>
            <person name="Francisco L."/>
            <person name="Jackson L."/>
            <person name="Javaid M."/>
            <person name="Korchina V."/>
            <person name="Kovar C."/>
            <person name="Mata R."/>
            <person name="Mathew T."/>
            <person name="Ngo R."/>
            <person name="Nguyen L."/>
            <person name="Nguyen N."/>
            <person name="Okwuonu G."/>
            <person name="Ongeri F."/>
            <person name="Pham C."/>
            <person name="Simmons D."/>
            <person name="Wilczek-Boney K."/>
            <person name="Hale W."/>
            <person name="Jakkamsetti A."/>
            <person name="Pham P."/>
            <person name="Ruth R."/>
            <person name="San Lucas F."/>
            <person name="Warren J."/>
            <person name="Zhang J."/>
            <person name="Zhao Z."/>
            <person name="Zhou C."/>
            <person name="Zhu D."/>
            <person name="Lee S."/>
            <person name="Bess C."/>
            <person name="Blankenburg K."/>
            <person name="Forbes L."/>
            <person name="Fu Q."/>
            <person name="Gubbala S."/>
            <person name="Hirani K."/>
            <person name="Jayaseelan J.C."/>
            <person name="Lara F."/>
            <person name="Munidasa M."/>
            <person name="Palculict T."/>
            <person name="Patil S."/>
            <person name="Pu L.-L."/>
            <person name="Saada N."/>
            <person name="Tang L."/>
            <person name="Weissenberger G."/>
            <person name="Zhu Y."/>
            <person name="Hemphill L."/>
            <person name="Shang Y."/>
            <person name="Youmans B."/>
            <person name="Ayvaz T."/>
            <person name="Ross M."/>
            <person name="Santibanez J."/>
            <person name="Aqrawi P."/>
            <person name="Gross S."/>
            <person name="Joshi V."/>
            <person name="Fowler G."/>
            <person name="Nazareth L."/>
            <person name="Reid J."/>
            <person name="Worley K."/>
            <person name="Petrosino J."/>
            <person name="Highlander S."/>
            <person name="Gibbs R."/>
        </authorList>
    </citation>
    <scope>NUCLEOTIDE SEQUENCE [LARGE SCALE GENOMIC DNA]</scope>
    <source>
        <strain evidence="1 2">ATCC 12755</strain>
    </source>
</reference>
<dbReference type="EMBL" id="AEWT01000025">
    <property type="protein sequence ID" value="EGC68815.1"/>
    <property type="molecule type" value="Genomic_DNA"/>
</dbReference>
<evidence type="ECO:0000313" key="1">
    <source>
        <dbReference type="EMBL" id="EGC68815.1"/>
    </source>
</evidence>
<proteinExistence type="predicted"/>
<accession>F0EM52</accession>
<name>F0EM52_ENTCA</name>
<comment type="caution">
    <text evidence="1">The sequence shown here is derived from an EMBL/GenBank/DDBJ whole genome shotgun (WGS) entry which is preliminary data.</text>
</comment>
<evidence type="ECO:0000313" key="2">
    <source>
        <dbReference type="Proteomes" id="UP000004835"/>
    </source>
</evidence>
<dbReference type="Proteomes" id="UP000004835">
    <property type="component" value="Unassembled WGS sequence"/>
</dbReference>
<dbReference type="HOGENOM" id="CLU_162544_2_0_9"/>
<organism evidence="1 2">
    <name type="scientific">Enterococcus casseliflavus ATCC 12755</name>
    <dbReference type="NCBI Taxonomy" id="888066"/>
    <lineage>
        <taxon>Bacteria</taxon>
        <taxon>Bacillati</taxon>
        <taxon>Bacillota</taxon>
        <taxon>Bacilli</taxon>
        <taxon>Lactobacillales</taxon>
        <taxon>Enterococcaceae</taxon>
        <taxon>Enterococcus</taxon>
    </lineage>
</organism>
<protein>
    <submittedName>
        <fullName evidence="1">Uncharacterized protein</fullName>
    </submittedName>
</protein>
<gene>
    <name evidence="1" type="ORF">HMPREF9087_2494</name>
</gene>
<sequence>MIYPRFIRKEDPMNETHTGLLVNSRVFQETPMMLTGIQLLEDHKIVNCIIKDRYLASYVLRLPLNKYQLEVEGKWNKREQLVIKHMKIKNIDEFIKIVGTPE</sequence>